<name>A0A7W4UVL9_LEIAQ</name>
<comment type="caution">
    <text evidence="2">The sequence shown here is derived from an EMBL/GenBank/DDBJ whole genome shotgun (WGS) entry which is preliminary data.</text>
</comment>
<accession>A0A7W4UVL9</accession>
<feature type="region of interest" description="Disordered" evidence="1">
    <location>
        <begin position="1"/>
        <end position="64"/>
    </location>
</feature>
<keyword evidence="3" id="KW-1185">Reference proteome</keyword>
<organism evidence="2 3">
    <name type="scientific">Leifsonia aquatica</name>
    <name type="common">Corynebacterium aquaticum</name>
    <dbReference type="NCBI Taxonomy" id="144185"/>
    <lineage>
        <taxon>Bacteria</taxon>
        <taxon>Bacillati</taxon>
        <taxon>Actinomycetota</taxon>
        <taxon>Actinomycetes</taxon>
        <taxon>Micrococcales</taxon>
        <taxon>Microbacteriaceae</taxon>
        <taxon>Leifsonia</taxon>
    </lineage>
</organism>
<dbReference type="EMBL" id="JACHVP010000001">
    <property type="protein sequence ID" value="MBB2966406.1"/>
    <property type="molecule type" value="Genomic_DNA"/>
</dbReference>
<evidence type="ECO:0000256" key="1">
    <source>
        <dbReference type="SAM" id="MobiDB-lite"/>
    </source>
</evidence>
<dbReference type="RefSeq" id="WP_021758015.1">
    <property type="nucleotide sequence ID" value="NZ_JACHVP010000001.1"/>
</dbReference>
<dbReference type="Proteomes" id="UP000538196">
    <property type="component" value="Unassembled WGS sequence"/>
</dbReference>
<evidence type="ECO:0000313" key="2">
    <source>
        <dbReference type="EMBL" id="MBB2966406.1"/>
    </source>
</evidence>
<sequence length="64" mass="6876">MSEGREDAGTPEEPDEPYEEFEDDDDAQAARVEEAGLTAFGGPAFGTLFEPVQDDGGFDAEHNP</sequence>
<reference evidence="2 3" key="1">
    <citation type="submission" date="2020-08" db="EMBL/GenBank/DDBJ databases">
        <title>Sequencing the genomes of 1000 actinobacteria strains.</title>
        <authorList>
            <person name="Klenk H.-P."/>
        </authorList>
    </citation>
    <scope>NUCLEOTIDE SEQUENCE [LARGE SCALE GENOMIC DNA]</scope>
    <source>
        <strain evidence="2 3">DSM 20146</strain>
    </source>
</reference>
<proteinExistence type="predicted"/>
<feature type="compositionally biased region" description="Acidic residues" evidence="1">
    <location>
        <begin position="9"/>
        <end position="27"/>
    </location>
</feature>
<evidence type="ECO:0000313" key="3">
    <source>
        <dbReference type="Proteomes" id="UP000538196"/>
    </source>
</evidence>
<gene>
    <name evidence="2" type="ORF">FHX33_001138</name>
</gene>
<dbReference type="AlphaFoldDB" id="A0A7W4UVL9"/>
<protein>
    <submittedName>
        <fullName evidence="2">Uncharacterized protein</fullName>
    </submittedName>
</protein>